<feature type="signal peptide" evidence="1">
    <location>
        <begin position="1"/>
        <end position="19"/>
    </location>
</feature>
<dbReference type="EMBL" id="CAJNXB010006248">
    <property type="protein sequence ID" value="CAF3474234.1"/>
    <property type="molecule type" value="Genomic_DNA"/>
</dbReference>
<dbReference type="EMBL" id="CAJNYU010001720">
    <property type="protein sequence ID" value="CAF3458978.1"/>
    <property type="molecule type" value="Genomic_DNA"/>
</dbReference>
<dbReference type="AlphaFoldDB" id="A0A818FEM1"/>
<evidence type="ECO:0000313" key="2">
    <source>
        <dbReference type="EMBL" id="CAF3447425.1"/>
    </source>
</evidence>
<dbReference type="Proteomes" id="UP000663865">
    <property type="component" value="Unassembled WGS sequence"/>
</dbReference>
<evidence type="ECO:0000313" key="5">
    <source>
        <dbReference type="EMBL" id="CAF3474234.1"/>
    </source>
</evidence>
<dbReference type="OrthoDB" id="10374695at2759"/>
<protein>
    <submittedName>
        <fullName evidence="5">Uncharacterized protein</fullName>
    </submittedName>
</protein>
<feature type="chain" id="PRO_5044132447" evidence="1">
    <location>
        <begin position="20"/>
        <end position="89"/>
    </location>
</feature>
<name>A0A818FEM1_9BILA</name>
<dbReference type="Proteomes" id="UP000663869">
    <property type="component" value="Unassembled WGS sequence"/>
</dbReference>
<dbReference type="Proteomes" id="UP000663872">
    <property type="component" value="Unassembled WGS sequence"/>
</dbReference>
<proteinExistence type="predicted"/>
<accession>A0A818FEM1</accession>
<sequence length="89" mass="10714">MQKLFRYLILVFIVIFVLSSDHAQCRSALPPRVEDSKKSLEFIDDINICKFRKILLRNSRRAINYDDLDKRKQDQELFKRGTSQFFSNW</sequence>
<gene>
    <name evidence="3" type="ORF">FME351_LOCUS13949</name>
    <name evidence="2" type="ORF">GRG538_LOCUS13960</name>
    <name evidence="6" type="ORF">KIK155_LOCUS17180</name>
    <name evidence="4" type="ORF">LUA448_LOCUS22928</name>
    <name evidence="5" type="ORF">TIS948_LOCUS33564</name>
</gene>
<evidence type="ECO:0000313" key="7">
    <source>
        <dbReference type="Proteomes" id="UP000663825"/>
    </source>
</evidence>
<keyword evidence="1" id="KW-0732">Signal</keyword>
<dbReference type="Proteomes" id="UP000663833">
    <property type="component" value="Unassembled WGS sequence"/>
</dbReference>
<dbReference type="EMBL" id="CAJNYD010002954">
    <property type="protein sequence ID" value="CAF3464933.1"/>
    <property type="molecule type" value="Genomic_DNA"/>
</dbReference>
<evidence type="ECO:0000313" key="4">
    <source>
        <dbReference type="EMBL" id="CAF3464933.1"/>
    </source>
</evidence>
<evidence type="ECO:0000313" key="6">
    <source>
        <dbReference type="EMBL" id="CAF3525826.1"/>
    </source>
</evidence>
<evidence type="ECO:0000256" key="1">
    <source>
        <dbReference type="SAM" id="SignalP"/>
    </source>
</evidence>
<organism evidence="5 7">
    <name type="scientific">Rotaria socialis</name>
    <dbReference type="NCBI Taxonomy" id="392032"/>
    <lineage>
        <taxon>Eukaryota</taxon>
        <taxon>Metazoa</taxon>
        <taxon>Spiralia</taxon>
        <taxon>Gnathifera</taxon>
        <taxon>Rotifera</taxon>
        <taxon>Eurotatoria</taxon>
        <taxon>Bdelloidea</taxon>
        <taxon>Philodinida</taxon>
        <taxon>Philodinidae</taxon>
        <taxon>Rotaria</taxon>
    </lineage>
</organism>
<dbReference type="Proteomes" id="UP000663825">
    <property type="component" value="Unassembled WGS sequence"/>
</dbReference>
<evidence type="ECO:0000313" key="3">
    <source>
        <dbReference type="EMBL" id="CAF3458978.1"/>
    </source>
</evidence>
<dbReference type="EMBL" id="CAJNYT010002099">
    <property type="protein sequence ID" value="CAF3447425.1"/>
    <property type="molecule type" value="Genomic_DNA"/>
</dbReference>
<comment type="caution">
    <text evidence="5">The sequence shown here is derived from an EMBL/GenBank/DDBJ whole genome shotgun (WGS) entry which is preliminary data.</text>
</comment>
<dbReference type="EMBL" id="CAJNYV010003033">
    <property type="protein sequence ID" value="CAF3525826.1"/>
    <property type="molecule type" value="Genomic_DNA"/>
</dbReference>
<reference evidence="5" key="1">
    <citation type="submission" date="2021-02" db="EMBL/GenBank/DDBJ databases">
        <authorList>
            <person name="Nowell W R."/>
        </authorList>
    </citation>
    <scope>NUCLEOTIDE SEQUENCE</scope>
</reference>